<dbReference type="Proteomes" id="UP000692954">
    <property type="component" value="Unassembled WGS sequence"/>
</dbReference>
<dbReference type="GO" id="GO:0005840">
    <property type="term" value="C:ribosome"/>
    <property type="evidence" value="ECO:0007669"/>
    <property type="project" value="InterPro"/>
</dbReference>
<reference evidence="1" key="1">
    <citation type="submission" date="2021-01" db="EMBL/GenBank/DDBJ databases">
        <authorList>
            <consortium name="Genoscope - CEA"/>
            <person name="William W."/>
        </authorList>
    </citation>
    <scope>NUCLEOTIDE SEQUENCE</scope>
</reference>
<keyword evidence="2" id="KW-1185">Reference proteome</keyword>
<evidence type="ECO:0000313" key="2">
    <source>
        <dbReference type="Proteomes" id="UP000692954"/>
    </source>
</evidence>
<dbReference type="PANTHER" id="PTHR11726">
    <property type="entry name" value="60S RIBOSOMAL PROTEIN L10"/>
    <property type="match status" value="1"/>
</dbReference>
<dbReference type="InterPro" id="IPR001197">
    <property type="entry name" value="Ribosomal_uL16_euk_arch"/>
</dbReference>
<proteinExistence type="predicted"/>
<accession>A0A8S1Q3B4</accession>
<protein>
    <submittedName>
        <fullName evidence="1">Uncharacterized protein</fullName>
    </submittedName>
</protein>
<comment type="caution">
    <text evidence="1">The sequence shown here is derived from an EMBL/GenBank/DDBJ whole genome shotgun (WGS) entry which is preliminary data.</text>
</comment>
<evidence type="ECO:0000313" key="1">
    <source>
        <dbReference type="EMBL" id="CAD8109948.1"/>
    </source>
</evidence>
<name>A0A8S1Q3B4_9CILI</name>
<dbReference type="AlphaFoldDB" id="A0A8S1Q3B4"/>
<dbReference type="EMBL" id="CAJJDN010000094">
    <property type="protein sequence ID" value="CAD8109948.1"/>
    <property type="molecule type" value="Genomic_DNA"/>
</dbReference>
<dbReference type="GO" id="GO:0003735">
    <property type="term" value="F:structural constituent of ribosome"/>
    <property type="evidence" value="ECO:0007669"/>
    <property type="project" value="InterPro"/>
</dbReference>
<organism evidence="1 2">
    <name type="scientific">Paramecium sonneborni</name>
    <dbReference type="NCBI Taxonomy" id="65129"/>
    <lineage>
        <taxon>Eukaryota</taxon>
        <taxon>Sar</taxon>
        <taxon>Alveolata</taxon>
        <taxon>Ciliophora</taxon>
        <taxon>Intramacronucleata</taxon>
        <taxon>Oligohymenophorea</taxon>
        <taxon>Peniculida</taxon>
        <taxon>Parameciidae</taxon>
        <taxon>Paramecium</taxon>
    </lineage>
</organism>
<sequence>MKNHSLNQNLTEVLMLKLRSLMSEEKSLMQMNSQYLIINMNQAAIHIVSNEKEQISSVTLEACQIAIHKYNMIKKIEKDSFHHKCSVQPRINKILSFVGADRLKHSIQSYLRQTKFLCQSQNSQHSLQLEMQRCQTNQAMEGFFLLQEQKILLQDILKNFDEQYSKNKVQCSKSLVQNNKYILFQNFQSQLSNHW</sequence>
<dbReference type="GO" id="GO:0006412">
    <property type="term" value="P:translation"/>
    <property type="evidence" value="ECO:0007669"/>
    <property type="project" value="InterPro"/>
</dbReference>
<gene>
    <name evidence="1" type="ORF">PSON_ATCC_30995.1.T0940212</name>
</gene>